<keyword evidence="3" id="KW-0812">Transmembrane</keyword>
<reference evidence="5" key="1">
    <citation type="submission" date="2014-11" db="EMBL/GenBank/DDBJ databases">
        <authorList>
            <person name="Otto D Thomas"/>
            <person name="Naeem Raeece"/>
        </authorList>
    </citation>
    <scope>NUCLEOTIDE SEQUENCE</scope>
</reference>
<feature type="region of interest" description="Disordered" evidence="2">
    <location>
        <begin position="3822"/>
        <end position="3866"/>
    </location>
</feature>
<feature type="compositionally biased region" description="Polar residues" evidence="2">
    <location>
        <begin position="1876"/>
        <end position="1891"/>
    </location>
</feature>
<feature type="region of interest" description="Disordered" evidence="2">
    <location>
        <begin position="863"/>
        <end position="897"/>
    </location>
</feature>
<feature type="region of interest" description="Disordered" evidence="2">
    <location>
        <begin position="3704"/>
        <end position="3724"/>
    </location>
</feature>
<feature type="compositionally biased region" description="Gly residues" evidence="2">
    <location>
        <begin position="3844"/>
        <end position="3859"/>
    </location>
</feature>
<feature type="transmembrane region" description="Helical" evidence="3">
    <location>
        <begin position="1376"/>
        <end position="1394"/>
    </location>
</feature>
<feature type="transmembrane region" description="Helical" evidence="3">
    <location>
        <begin position="1026"/>
        <end position="1048"/>
    </location>
</feature>
<gene>
    <name evidence="5" type="ORF">Cvel_13888</name>
</gene>
<feature type="compositionally biased region" description="Basic and acidic residues" evidence="2">
    <location>
        <begin position="3631"/>
        <end position="3644"/>
    </location>
</feature>
<accession>A0A0G4IEY0</accession>
<feature type="compositionally biased region" description="Basic and acidic residues" evidence="2">
    <location>
        <begin position="1892"/>
        <end position="1912"/>
    </location>
</feature>
<dbReference type="InterPro" id="IPR025883">
    <property type="entry name" value="Cadherin-like_domain"/>
</dbReference>
<feature type="compositionally biased region" description="Polar residues" evidence="2">
    <location>
        <begin position="867"/>
        <end position="882"/>
    </location>
</feature>
<feature type="compositionally biased region" description="Basic and acidic residues" evidence="2">
    <location>
        <begin position="1774"/>
        <end position="1784"/>
    </location>
</feature>
<keyword evidence="1" id="KW-0677">Repeat</keyword>
<dbReference type="SUPFAM" id="SSF82185">
    <property type="entry name" value="Histone H3 K4-specific methyltransferase SET7/9 N-terminal domain"/>
    <property type="match status" value="1"/>
</dbReference>
<dbReference type="VEuPathDB" id="CryptoDB:Cvel_13888"/>
<dbReference type="EMBL" id="CDMZ01005917">
    <property type="protein sequence ID" value="CEM55849.1"/>
    <property type="molecule type" value="Genomic_DNA"/>
</dbReference>
<feature type="region of interest" description="Disordered" evidence="2">
    <location>
        <begin position="1876"/>
        <end position="1937"/>
    </location>
</feature>
<keyword evidence="3" id="KW-0472">Membrane</keyword>
<dbReference type="PANTHER" id="PTHR23084:SF263">
    <property type="entry name" value="MORN REPEAT-CONTAINING PROTEIN 1"/>
    <property type="match status" value="1"/>
</dbReference>
<protein>
    <recommendedName>
        <fullName evidence="4">Cadherin-like beta-sandwich-like domain-containing protein</fullName>
    </recommendedName>
</protein>
<organism evidence="5">
    <name type="scientific">Chromera velia CCMP2878</name>
    <dbReference type="NCBI Taxonomy" id="1169474"/>
    <lineage>
        <taxon>Eukaryota</taxon>
        <taxon>Sar</taxon>
        <taxon>Alveolata</taxon>
        <taxon>Colpodellida</taxon>
        <taxon>Chromeraceae</taxon>
        <taxon>Chromera</taxon>
    </lineage>
</organism>
<evidence type="ECO:0000256" key="3">
    <source>
        <dbReference type="SAM" id="Phobius"/>
    </source>
</evidence>
<sequence>MFRHGAVSFVSSDTADSSQAVKEFRPEKSGLIDVFTVSNDFSAKTTYTINYNTVAPTGALLQPEGLSFSVGDLTPKFDPFETSYSLFVPEGTRSVQVTCNPVNPEAECRVGLDGTAMKGGGTSDFTLKTGSSFDEMMVTVTTKNDERTYVVVVFWGEMGAAINQDLLLANLTVWDESLQQVELNEEFHPYRLTYSAYLEKNQSYIVFKPLAFDEGVTVTVDEVKVVDGHSEWIVAPRCKVEELKVRVTKGHEEVVYIVSLYRKSPWYACTSFTEYLSFFAKWANIVLSLSNPENLIDTAKFLQFITLIGSVDNLPDPFVTFSEGFEDISLKPPSPEDLLKEQEEIFLQNEIEHSKEAQGGGKWEVASVVASAGGFGLPSVSTAAEADARRELGMGSDKRRLDARNFAEDSDSYDKTFSHGANEKEEDALGASSYSAASLHVGDIDLDEVREANRLGIYGAVKPNHTSFAAYKEVSKDMQGVHEKAGWPEKSTEVDAPSTSKEDEEGDKGAEYLEYLINVVFLTLGFAFITVVYIVIFFSAINKRRIHPAAWKPGPFWIFVLDFGLIMYTQAAAYLVFSTQGDMTFGAFTIRAGLVRPFCAVMLFLYPLGSLLAAAIILYYYAPKLGDDTDKGETDPKTGRADTSHRYIVWESHVRKYMDKFVEYGKGFKEPDWAGPFANMIPGLFTQAIDAMIPVRPPKRKSIEDQLAEKFEDVWNSADGTPGLDPDQMTFSRLRVKLMNDARREGKRLDEALGDNTAIQRAKDEAFEQWKTTYFRANPSAKWKLQYAKEDSKQLVFRQMHFLRGSKCCGGNAAAEGLEENEQIDKEIAQLCSVPWTAAAYDPDSSRLKVLIDAEAYNAPRQFPKLKTTSGSSTVAPSSGTDSSEKEEEVPEGVERPLPIPDLAIGLYGKSLKEVNNRTLMQDYADAAVAFKRFRVKNTYDRQIEIELTIEAQHIDQALTKFRDLQVQLPVEHLQQKTTDTWGAFYQKSTLGKLYFFILRRLTVGLSICGLAFLSGMHHAGPKQLLLFATVSGLTLVFELIAGFLATLEKTRMKEKQKFNFEMDEEVLMKKGAMEEYLKSGTAIVLPLLTDTDLPAEDIANMEKIVLPNLDSQLLRIKSDGAKDARREEYERLGMEGEFEKQRQIGYGRVLVAFQVTAVKLDRRVVQRNIEARVVKDEYETYNKKLNSRSGFDFDCYIDKHDLPSPMVGHLCTNSSCSVPVCFSLLQHVMDSEQSEDVPGKLMEGSGMVDGKVAPENFVIWEPLKPCFVWMEVKAKDCKKVVPPNLAAEAWRQQVKDDALGNTMKFSDPMKYIRLMQLGWIRFGEMSCWKNEQANKIGSFASQWLGGEAATMFFQVLVLVVLFMGHEDVGIIEVELGALLAMIFAIAVMVIMNGEGSIEFIKSLSQWVAENGEEFKSQVGSALGQGSAAYYEMRNYYSLSMCRRRRCGEFVDTSAPAVKTVEYVDTLTKRLCKDHSGAFASEFVANDKHVTSSSKDAMVSGLWVKRYVNSVQADIDLLEDEIKLMDVELTHMVQNVDEENRGLHMKNVQRKRRQSNKVRTYVGQLSNLMENGVLKVEALNLKDKPAPMFADKGVDDLDLLFEGLLLSGGVSWSHKTMADLSLLNSQERNRFRLYKTMTSPREVFTFDPVSERPGVEQVLPISLPSHAFVQGDKVRLPRHCATFQVTNHLMQPDTAIFGKQTDSYTSFFCDESYIATPGKTVMVNKTIPASWYLRVQVPPQKKHGKPDITAGKWYELTVETVTGEEYTQVRKARSRDSMDHEAKAARKKAKKAGEEDEKDDKEAEAKREALKKFNGAPVIWFYFPHYAMPKTVKLSDGTTGIKCPGASFGELVLKSHEEPLDDRIDKSIAPDADETVFSQASYSSKAPSTRAASERMTSRKALDRQSTRRKMDGSTILTGQSGSPQKGTSRPEWRLSQGGGLSMYGDVTYFYVHPNKEDVQDTLPSFPLLVFVVSLLSDLLSFFFSAFGGEKERELTTEDWVPCKLLYTEGAKQDEFRVVPEFEKLVEDLKKEDSATSSGANRRQKPWLAPIPERAREFNRMSAEEKEEVPAAERKELYRHRAFVKEIWDKHQFELFTQKQVQLKAAEIKQWRKKLDDQKKGRRASLIGAASLPAALAGLDPRLDLPQNVFEAVIRKIIELQHEHKQDQKAFEFYATYFKRVNRLQKRLDFFSVLELLLSSLQKLVGDDMGEVQPAGCCAEPPQARERKIEIREVEFINAALGRLVSMPFADADLSELIVMPYEGGPSLTVGQKMFKTASQLGFRSLDAPFHSDELAFADLPEDRARLLRKDVQKIAVKYLLASMQQEKAYADWFLNPERKPTETWEDYMSRNQRRYEPNPAEGLGEKDLMREDQYPVFKKAVDDMQKVLSKRKETAVESAQREFKSMLQKENFLGTDRQFVHVPLIPKSRVKKATVTFAGETMMDDWEGQMLKWDKQWDEFIENEISVKLAEDEAEAELRHSNQIKGEFRNQLRSIATRAEAQDRGVFKTALHFLCPSSHLKHGAMQWHPDVVRACPAQVKMRFCSETGEAKVDTNPVWYPCELKLTGNKFKFIFHRMEPQSRRLQPGRDEEEDKPVKVPATVCRSIVLDDLEVVTTNFAGVTLAYPASPIMQVKNAPPRSVEGNPAMHRITSWSGRYEAILLSTGQMQIQEVDGWQDNGMVKLAPDDPRKDDDRHITPICVPGVPSMSGPTGDGLFLSIRGSLGLGDLTARQNCLLELVDAQQNTYKYADFPEGGISGLAPFRLVLVELEDDPFAATPCAALAVVDANDEVLWSSPRSTFGNNLVTKGWQKQGANIMTLFVNQEQTPLEHPERFDKCFKVDSVGHDQVPDDPTERYSFDTLLSHGTQPANIIHIEEPGTEKQRYASRADMMTVCFPWDREHAEIGSWRSTVTESSWPAIQVRLPLVDWLRYKSVIEAHRMGTPKRSIDGYQGRTAPLLGYPDCHIRHGQNARQIFFLPKTEEELREDEKTRQRLAKYEGDFKWHVFHGTGKFSRYAPPEGGELYEAKKRKDLTVSQKETLLYSGMWKYGKRHNVVSQDADGNYVYGSPCYQRLEIPVEENQDPDTPIEGNPDRGVYVYRYVGNFRHDFMVGDKVTITLDLDAVRGTDQAVLRQSGSFFGKFDVDEYRRLEEIREELATEARAEGEDPNAVQMKRRLPLATLSGGSSNVNRAVVDIKERPSDRSVIVYYKGKLVNHQLEEFERKASTLKMEGDEMWRQEEWKNDMLMDVFDDSMWTSKAKLSKNPKLNLYQVAYTQDALSYELFLKNLPFTAPPPNHEGAVGPRIVKPRSSVLSRGSIGDYSGSSIGGAGGATQTMHRDLSTGIGGTVDLPPPFCYMTSDNAEIMYADGTVYEGPIVKGRASGKGKITTHPHKKGDEFALEFDGYFKNGVPHSPRDEPGVLTELPLQDGKSRSIWRGPVKNGMRHGQGEALLDYGKVTIRGDFVNDEPKDNFVAEVSGDLSKKSGIKSMSFTTGPNGEKIANVTYTDGSSFKGATVGGKKNGKGTFVQQSERGKFVLDGEWKDDVLDGPGSVAIEVDGQQTRTLFSGTFKEGKPVSGTQFFDGNPSHFFRGSWANGKRNGPGEYSRADGCKYRGNFKDDLPNDPKGQWVEPEDKGGQGKKKENDEFTPEYAKSGTYSFVNGMRSGRSVEQEAAYDKAKKDFDEKLAGIRCLKCRQNNCKSGPSACCKPPPWSEHPPEQSEVSDISVRCPRGVEEELSAKVKATSESGPELRYIPGFAGKDRAVPAGAVFEYGKGLWKRHMDDIPSMDERRETPMTDLRSRFSKVMNEHDKLADFEKFQRAAKDEQIRDTQQMLQGAPAAPSGKIGSGGMQMKAAGGGARGKQPLAV</sequence>
<dbReference type="PANTHER" id="PTHR23084">
    <property type="entry name" value="PHOSPHATIDYLINOSITOL-4-PHOSPHATE 5-KINASE RELATED"/>
    <property type="match status" value="1"/>
</dbReference>
<feature type="transmembrane region" description="Helical" evidence="3">
    <location>
        <begin position="598"/>
        <end position="622"/>
    </location>
</feature>
<feature type="compositionally biased region" description="Basic and acidic residues" evidence="2">
    <location>
        <begin position="410"/>
        <end position="423"/>
    </location>
</feature>
<feature type="compositionally biased region" description="Basic and acidic residues" evidence="2">
    <location>
        <begin position="482"/>
        <end position="493"/>
    </location>
</feature>
<evidence type="ECO:0000256" key="1">
    <source>
        <dbReference type="ARBA" id="ARBA00022737"/>
    </source>
</evidence>
<feature type="domain" description="Cadherin-like beta-sandwich-like" evidence="4">
    <location>
        <begin position="74"/>
        <end position="153"/>
    </location>
</feature>
<name>A0A0G4IEY0_9ALVE</name>
<keyword evidence="3" id="KW-1133">Transmembrane helix</keyword>
<dbReference type="Pfam" id="PF12733">
    <property type="entry name" value="Cadherin-like"/>
    <property type="match status" value="1"/>
</dbReference>
<feature type="transmembrane region" description="Helical" evidence="3">
    <location>
        <begin position="994"/>
        <end position="1014"/>
    </location>
</feature>
<evidence type="ECO:0000259" key="4">
    <source>
        <dbReference type="Pfam" id="PF12733"/>
    </source>
</evidence>
<evidence type="ECO:0000256" key="2">
    <source>
        <dbReference type="SAM" id="MobiDB-lite"/>
    </source>
</evidence>
<feature type="region of interest" description="Disordered" evidence="2">
    <location>
        <begin position="3615"/>
        <end position="3647"/>
    </location>
</feature>
<feature type="compositionally biased region" description="Polar residues" evidence="2">
    <location>
        <begin position="1915"/>
        <end position="1928"/>
    </location>
</feature>
<dbReference type="InterPro" id="IPR003409">
    <property type="entry name" value="MORN"/>
</dbReference>
<proteinExistence type="predicted"/>
<feature type="transmembrane region" description="Helical" evidence="3">
    <location>
        <begin position="556"/>
        <end position="577"/>
    </location>
</feature>
<feature type="region of interest" description="Disordered" evidence="2">
    <location>
        <begin position="482"/>
        <end position="505"/>
    </location>
</feature>
<feature type="transmembrane region" description="Helical" evidence="3">
    <location>
        <begin position="515"/>
        <end position="536"/>
    </location>
</feature>
<evidence type="ECO:0000313" key="5">
    <source>
        <dbReference type="EMBL" id="CEM55849.1"/>
    </source>
</evidence>
<feature type="region of interest" description="Disordered" evidence="2">
    <location>
        <begin position="1769"/>
        <end position="1803"/>
    </location>
</feature>
<feature type="region of interest" description="Disordered" evidence="2">
    <location>
        <begin position="410"/>
        <end position="429"/>
    </location>
</feature>
<dbReference type="SMART" id="SM00698">
    <property type="entry name" value="MORN"/>
    <property type="match status" value="3"/>
</dbReference>